<evidence type="ECO:0000313" key="2">
    <source>
        <dbReference type="EMBL" id="MBO0938696.1"/>
    </source>
</evidence>
<name>A0A939K6U7_9BACT</name>
<dbReference type="NCBIfam" id="TIGR02593">
    <property type="entry name" value="CRISPR_cas5"/>
    <property type="match status" value="1"/>
</dbReference>
<evidence type="ECO:0000313" key="3">
    <source>
        <dbReference type="Proteomes" id="UP000664034"/>
    </source>
</evidence>
<dbReference type="CDD" id="cd09693">
    <property type="entry name" value="Cas5_I"/>
    <property type="match status" value="1"/>
</dbReference>
<gene>
    <name evidence="2" type="primary">cas5e</name>
    <name evidence="2" type="ORF">J2I47_19250</name>
</gene>
<proteinExistence type="predicted"/>
<evidence type="ECO:0000256" key="1">
    <source>
        <dbReference type="ARBA" id="ARBA00023118"/>
    </source>
</evidence>
<protein>
    <submittedName>
        <fullName evidence="2">Type I-E CRISPR-associated protein Cas5/CasD</fullName>
    </submittedName>
</protein>
<dbReference type="Gene3D" id="3.30.70.2660">
    <property type="match status" value="1"/>
</dbReference>
<comment type="caution">
    <text evidence="2">The sequence shown here is derived from an EMBL/GenBank/DDBJ whole genome shotgun (WGS) entry which is preliminary data.</text>
</comment>
<reference evidence="2" key="1">
    <citation type="submission" date="2021-03" db="EMBL/GenBank/DDBJ databases">
        <title>Fibrella sp. HMF5335 genome sequencing and assembly.</title>
        <authorList>
            <person name="Kang H."/>
            <person name="Kim H."/>
            <person name="Bae S."/>
            <person name="Joh K."/>
        </authorList>
    </citation>
    <scope>NUCLEOTIDE SEQUENCE</scope>
    <source>
        <strain evidence="2">HMF5335</strain>
    </source>
</reference>
<dbReference type="NCBIfam" id="TIGR01868">
    <property type="entry name" value="casD_Cas5e"/>
    <property type="match status" value="1"/>
</dbReference>
<dbReference type="EMBL" id="JAFMYV010000010">
    <property type="protein sequence ID" value="MBO0938696.1"/>
    <property type="molecule type" value="Genomic_DNA"/>
</dbReference>
<accession>A0A939K6U7</accession>
<dbReference type="Pfam" id="PF09704">
    <property type="entry name" value="Cas_Cas5d"/>
    <property type="match status" value="1"/>
</dbReference>
<keyword evidence="1" id="KW-0051">Antiviral defense</keyword>
<organism evidence="2 3">
    <name type="scientific">Fibrella rubiginis</name>
    <dbReference type="NCBI Taxonomy" id="2817060"/>
    <lineage>
        <taxon>Bacteria</taxon>
        <taxon>Pseudomonadati</taxon>
        <taxon>Bacteroidota</taxon>
        <taxon>Cytophagia</taxon>
        <taxon>Cytophagales</taxon>
        <taxon>Spirosomataceae</taxon>
        <taxon>Fibrella</taxon>
    </lineage>
</organism>
<dbReference type="GO" id="GO:0043571">
    <property type="term" value="P:maintenance of CRISPR repeat elements"/>
    <property type="evidence" value="ECO:0007669"/>
    <property type="project" value="InterPro"/>
</dbReference>
<dbReference type="GO" id="GO:0051607">
    <property type="term" value="P:defense response to virus"/>
    <property type="evidence" value="ECO:0007669"/>
    <property type="project" value="UniProtKB-KW"/>
</dbReference>
<keyword evidence="3" id="KW-1185">Reference proteome</keyword>
<dbReference type="AlphaFoldDB" id="A0A939K6U7"/>
<dbReference type="GO" id="GO:0003723">
    <property type="term" value="F:RNA binding"/>
    <property type="evidence" value="ECO:0007669"/>
    <property type="project" value="InterPro"/>
</dbReference>
<sequence length="253" mass="27442">MRLAGPMQSWGVSSRFSIRETLTEPSKSGVVGLLCAALGWDRAAPTHPIAGSERPLATLANLPMAVRVLREGTIRRDYHTAQNVLRAKAKLRPGKPTAAGDLQGTVLSERFYLSDAHFLVGLESDDLPFLEALDAALAAPFWPLSLGRKAFAPTAPVRFANTLPDLTTTSIAALPMMEALLTAIDPFFMSRRRETENPMLRLVADSGVYPALALGYVGTSRAQRTDVPLSFASRQFAPREVTIFTPKLNDAPI</sequence>
<dbReference type="InterPro" id="IPR013422">
    <property type="entry name" value="CRISPR-assoc_prot_Cas5_N"/>
</dbReference>
<dbReference type="InterPro" id="IPR021124">
    <property type="entry name" value="CRISPR-assoc_prot_Cas5"/>
</dbReference>
<dbReference type="Proteomes" id="UP000664034">
    <property type="component" value="Unassembled WGS sequence"/>
</dbReference>
<dbReference type="InterPro" id="IPR010147">
    <property type="entry name" value="CRISPR-assoc_prot_CasD"/>
</dbReference>